<comment type="similarity">
    <text evidence="1">Belongs to the short-chain fatty acyl-CoA assimilation regulator (ScfR) family.</text>
</comment>
<dbReference type="SUPFAM" id="SSF47413">
    <property type="entry name" value="lambda repressor-like DNA-binding domains"/>
    <property type="match status" value="1"/>
</dbReference>
<proteinExistence type="inferred from homology"/>
<dbReference type="PANTHER" id="PTHR43236:SF2">
    <property type="entry name" value="BLL0069 PROTEIN"/>
    <property type="match status" value="1"/>
</dbReference>
<dbReference type="InterPro" id="IPR001387">
    <property type="entry name" value="Cro/C1-type_HTH"/>
</dbReference>
<organism evidence="3 4">
    <name type="scientific">Vibrio splendidus</name>
    <dbReference type="NCBI Taxonomy" id="29497"/>
    <lineage>
        <taxon>Bacteria</taxon>
        <taxon>Pseudomonadati</taxon>
        <taxon>Pseudomonadota</taxon>
        <taxon>Gammaproteobacteria</taxon>
        <taxon>Vibrionales</taxon>
        <taxon>Vibrionaceae</taxon>
        <taxon>Vibrio</taxon>
    </lineage>
</organism>
<evidence type="ECO:0000313" key="3">
    <source>
        <dbReference type="EMBL" id="MEZ8182333.1"/>
    </source>
</evidence>
<dbReference type="Gene3D" id="1.10.260.40">
    <property type="entry name" value="lambda repressor-like DNA-binding domains"/>
    <property type="match status" value="1"/>
</dbReference>
<gene>
    <name evidence="3" type="ORF">ACED33_16725</name>
</gene>
<sequence length="477" mass="54549">MIKNSRQLALTKNQVQEFNTTIHALEEGTSDTHPLLMQAQKNALIFQRDDLLKEIEEYEQLLSGEFAVFDVDNIADLPKALIRSRIYLGLTQKDLAEKLGMKEQQIQRYENTEYSSASFSTIVSIIRALDLKITEDVFLPKASRTKNLLLAKLSDAGLEESFIEKRIAPREIHNFERDSWVERVCEKVSTIFGWTKEQLLGDEPLSIGRDGALVARFKMPAGANEQYASAYTQYAYTVAKLAIRYFNKPKEVLNEDAEINRNEIIGKYGDVSFESLLSHAYDKGVIVLGLNDSGAFHGATWRISHRNIVVLKQKTLHTSRWSFDLLHELYHASQRPELSEFSLIELSETSDERRLDQEEIEANKFASQVLLGMEAENYVNMCFASANGNLAWLKNAVIQIAEQYDLDCGVLANQVANKHDIMERKVGRKSTWWGTAHNLQQKNCDPREACSSKLKEHISIEDMDEFDREFFEQAIYT</sequence>
<evidence type="ECO:0000313" key="4">
    <source>
        <dbReference type="Proteomes" id="UP001569200"/>
    </source>
</evidence>
<dbReference type="SMART" id="SM00530">
    <property type="entry name" value="HTH_XRE"/>
    <property type="match status" value="1"/>
</dbReference>
<dbReference type="InterPro" id="IPR052345">
    <property type="entry name" value="Rad_response_metalloprotease"/>
</dbReference>
<dbReference type="Pfam" id="PF06114">
    <property type="entry name" value="Peptidase_M78"/>
    <property type="match status" value="1"/>
</dbReference>
<evidence type="ECO:0000256" key="1">
    <source>
        <dbReference type="ARBA" id="ARBA00007227"/>
    </source>
</evidence>
<dbReference type="EMBL" id="JBGOOW010000021">
    <property type="protein sequence ID" value="MEZ8182333.1"/>
    <property type="molecule type" value="Genomic_DNA"/>
</dbReference>
<reference evidence="3 4" key="1">
    <citation type="submission" date="2024-06" db="EMBL/GenBank/DDBJ databases">
        <authorList>
            <person name="Steensen K."/>
            <person name="Seneca J."/>
            <person name="Bartlau N."/>
            <person name="Yu A.X."/>
            <person name="Polz M.F."/>
        </authorList>
    </citation>
    <scope>NUCLEOTIDE SEQUENCE [LARGE SCALE GENOMIC DNA]</scope>
    <source>
        <strain evidence="3 4">1F145</strain>
    </source>
</reference>
<accession>A0ABV4LXP9</accession>
<dbReference type="Proteomes" id="UP001569200">
    <property type="component" value="Unassembled WGS sequence"/>
</dbReference>
<comment type="caution">
    <text evidence="3">The sequence shown here is derived from an EMBL/GenBank/DDBJ whole genome shotgun (WGS) entry which is preliminary data.</text>
</comment>
<protein>
    <submittedName>
        <fullName evidence="3">Helix-turn-helix domain-containing protein</fullName>
    </submittedName>
</protein>
<dbReference type="InterPro" id="IPR010982">
    <property type="entry name" value="Lambda_DNA-bd_dom_sf"/>
</dbReference>
<dbReference type="RefSeq" id="WP_371691073.1">
    <property type="nucleotide sequence ID" value="NZ_JBGONW010000027.1"/>
</dbReference>
<evidence type="ECO:0000259" key="2">
    <source>
        <dbReference type="PROSITE" id="PS50943"/>
    </source>
</evidence>
<dbReference type="PROSITE" id="PS50943">
    <property type="entry name" value="HTH_CROC1"/>
    <property type="match status" value="1"/>
</dbReference>
<name>A0ABV4LXP9_VIBSP</name>
<feature type="domain" description="HTH cro/C1-type" evidence="2">
    <location>
        <begin position="81"/>
        <end position="138"/>
    </location>
</feature>
<dbReference type="Pfam" id="PF01381">
    <property type="entry name" value="HTH_3"/>
    <property type="match status" value="1"/>
</dbReference>
<dbReference type="InterPro" id="IPR010359">
    <property type="entry name" value="IrrE_HExxH"/>
</dbReference>
<dbReference type="Gene3D" id="1.10.10.2910">
    <property type="match status" value="1"/>
</dbReference>
<dbReference type="CDD" id="cd00093">
    <property type="entry name" value="HTH_XRE"/>
    <property type="match status" value="1"/>
</dbReference>
<keyword evidence="4" id="KW-1185">Reference proteome</keyword>
<dbReference type="PANTHER" id="PTHR43236">
    <property type="entry name" value="ANTITOXIN HIGA1"/>
    <property type="match status" value="1"/>
</dbReference>